<name>A0A1E5VJI0_9POAL</name>
<dbReference type="Pfam" id="PF00685">
    <property type="entry name" value="Sulfotransfer_1"/>
    <property type="match status" value="2"/>
</dbReference>
<accession>A0A1E5VJI0</accession>
<gene>
    <name evidence="5" type="ORF">BAE44_0013715</name>
</gene>
<evidence type="ECO:0000256" key="2">
    <source>
        <dbReference type="ARBA" id="ARBA00022679"/>
    </source>
</evidence>
<evidence type="ECO:0000259" key="4">
    <source>
        <dbReference type="Pfam" id="PF00685"/>
    </source>
</evidence>
<proteinExistence type="inferred from homology"/>
<dbReference type="EC" id="2.8.2.-" evidence="3"/>
<dbReference type="SUPFAM" id="SSF52540">
    <property type="entry name" value="P-loop containing nucleoside triphosphate hydrolases"/>
    <property type="match status" value="2"/>
</dbReference>
<organism evidence="5 6">
    <name type="scientific">Dichanthelium oligosanthes</name>
    <dbReference type="NCBI Taxonomy" id="888268"/>
    <lineage>
        <taxon>Eukaryota</taxon>
        <taxon>Viridiplantae</taxon>
        <taxon>Streptophyta</taxon>
        <taxon>Embryophyta</taxon>
        <taxon>Tracheophyta</taxon>
        <taxon>Spermatophyta</taxon>
        <taxon>Magnoliopsida</taxon>
        <taxon>Liliopsida</taxon>
        <taxon>Poales</taxon>
        <taxon>Poaceae</taxon>
        <taxon>PACMAD clade</taxon>
        <taxon>Panicoideae</taxon>
        <taxon>Panicodae</taxon>
        <taxon>Paniceae</taxon>
        <taxon>Dichantheliinae</taxon>
        <taxon>Dichanthelium</taxon>
    </lineage>
</organism>
<dbReference type="PANTHER" id="PTHR11783">
    <property type="entry name" value="SULFOTRANSFERASE SULT"/>
    <property type="match status" value="1"/>
</dbReference>
<dbReference type="GO" id="GO:0008146">
    <property type="term" value="F:sulfotransferase activity"/>
    <property type="evidence" value="ECO:0007669"/>
    <property type="project" value="InterPro"/>
</dbReference>
<dbReference type="Gene3D" id="3.40.50.300">
    <property type="entry name" value="P-loop containing nucleotide triphosphate hydrolases"/>
    <property type="match status" value="2"/>
</dbReference>
<keyword evidence="6" id="KW-1185">Reference proteome</keyword>
<dbReference type="EMBL" id="LWDX02037626">
    <property type="protein sequence ID" value="OEL25266.1"/>
    <property type="molecule type" value="Genomic_DNA"/>
</dbReference>
<evidence type="ECO:0000256" key="3">
    <source>
        <dbReference type="RuleBase" id="RU361155"/>
    </source>
</evidence>
<evidence type="ECO:0000256" key="1">
    <source>
        <dbReference type="ARBA" id="ARBA00005771"/>
    </source>
</evidence>
<comment type="caution">
    <text evidence="5">The sequence shown here is derived from an EMBL/GenBank/DDBJ whole genome shotgun (WGS) entry which is preliminary data.</text>
</comment>
<evidence type="ECO:0000313" key="6">
    <source>
        <dbReference type="Proteomes" id="UP000095767"/>
    </source>
</evidence>
<dbReference type="InterPro" id="IPR000863">
    <property type="entry name" value="Sulfotransferase_dom"/>
</dbReference>
<dbReference type="InterPro" id="IPR027417">
    <property type="entry name" value="P-loop_NTPase"/>
</dbReference>
<dbReference type="Proteomes" id="UP000095767">
    <property type="component" value="Unassembled WGS sequence"/>
</dbReference>
<dbReference type="OrthoDB" id="205623at2759"/>
<protein>
    <recommendedName>
        <fullName evidence="3">Sulfotransferase</fullName>
        <ecNumber evidence="3">2.8.2.-</ecNumber>
    </recommendedName>
</protein>
<keyword evidence="2 3" id="KW-0808">Transferase</keyword>
<dbReference type="AlphaFoldDB" id="A0A1E5VJI0"/>
<feature type="domain" description="Sulfotransferase" evidence="4">
    <location>
        <begin position="94"/>
        <end position="207"/>
    </location>
</feature>
<feature type="domain" description="Sulfotransferase" evidence="4">
    <location>
        <begin position="297"/>
        <end position="559"/>
    </location>
</feature>
<comment type="similarity">
    <text evidence="1 3">Belongs to the sulfotransferase 1 family.</text>
</comment>
<evidence type="ECO:0000313" key="5">
    <source>
        <dbReference type="EMBL" id="OEL25266.1"/>
    </source>
</evidence>
<reference evidence="5 6" key="1">
    <citation type="submission" date="2016-09" db="EMBL/GenBank/DDBJ databases">
        <title>The draft genome of Dichanthelium oligosanthes: A C3 panicoid grass species.</title>
        <authorList>
            <person name="Studer A.J."/>
            <person name="Schnable J.C."/>
            <person name="Brutnell T.P."/>
        </authorList>
    </citation>
    <scope>NUCLEOTIDE SEQUENCE [LARGE SCALE GENOMIC DNA]</scope>
    <source>
        <strain evidence="6">cv. Kellogg 1175</strain>
        <tissue evidence="5">Leaf</tissue>
    </source>
</reference>
<sequence>MTPDMARRLDAIVGEKLRGSGLSSMAATNRQVAVGPVPFKDSAGAVPLPPIPAGGHPSDPKLWVRYYEGTWVIASHLPGVVSIHQGSFTPRCGDVVLANPPKCGTTWLKALAFATMARGTYPPGHDDHPLVRLNPHDCVPFIELLFAAEQGSKMDGLPSPRLMATHMQHSVLPASISNNTDCKIVYICREPKDMVVSLWHFARRIAQPARARPLLPTSMAAAAASNTTVPSGPVPFKDVDDGTVPEHTPKEEFGDLVAALPRRQQSILELRLYQGFWLPEHWVSGTIVFQRRFSPRPDDVVLASYPKCGTTWLKALAFAAAARGAHPPDAAGHPLRRLNPHDCVPFIDDIFAVGEEAKLDALPSPRLMNTHLPCTLLSVYPVINEAGGCRVVYVSRDPKGMAVSLWHFLRRAKPDLSFAETFESVCDGTVAVGPVWDRVLSYWGASVARPDRVLFLKYEDLLRDTGANVRRLAEFMSRPFSAAEEAAGDVAAVVELCSFDKLKGLEVNKAGSGNAGRYRAMPRDAFFRKGVAGDWANHMTPEMAARLDEIIREKLQGTGLAFA</sequence>